<dbReference type="SUPFAM" id="SSF82171">
    <property type="entry name" value="DPP6 N-terminal domain-like"/>
    <property type="match status" value="1"/>
</dbReference>
<dbReference type="EMBL" id="JAUCMM010000007">
    <property type="protein sequence ID" value="MDM7889066.1"/>
    <property type="molecule type" value="Genomic_DNA"/>
</dbReference>
<keyword evidence="2" id="KW-1185">Reference proteome</keyword>
<sequence length="327" mass="34958">MTATRGRQLLPGQTSRVHVYEVASRTSRLVFESDTVLVEAPNVLDDHTLVLNGGGDLWLLPLPEADDDRVLDETALVPVPMPGVDEINNDHVLDPSGESVVVSARDGELYRVPLPEGGSATRITDTRAALPVVRKYYLHGIAPDGSTLAAIVGERTTDGVWTTDVALVDPVSGATTFLTRDEHPDDGCAITPDGRTLLFNTERFTPGTAQLAALRLDGSDGAGEGTTGRAAAGDPVRITADDRVNWFPHLSPDGAHLLYLSYEPGVQGHPADHRVELRLLPGALTRGARIAVLPETLVVLDGGQGTVNVPPWSPDSRWFAYCDYPVA</sequence>
<dbReference type="Gene3D" id="2.120.10.30">
    <property type="entry name" value="TolB, C-terminal domain"/>
    <property type="match status" value="1"/>
</dbReference>
<proteinExistence type="predicted"/>
<accession>A0ABT7THQ9</accession>
<dbReference type="RefSeq" id="WP_289470635.1">
    <property type="nucleotide sequence ID" value="NZ_JAUCMM010000007.1"/>
</dbReference>
<dbReference type="InterPro" id="IPR011042">
    <property type="entry name" value="6-blade_b-propeller_TolB-like"/>
</dbReference>
<gene>
    <name evidence="1" type="ORF">QUG98_11440</name>
</gene>
<name>A0ABT7THQ9_9MICO</name>
<evidence type="ECO:0000313" key="1">
    <source>
        <dbReference type="EMBL" id="MDM7889066.1"/>
    </source>
</evidence>
<protein>
    <submittedName>
        <fullName evidence="1">Biopolymer transporter Tol</fullName>
    </submittedName>
</protein>
<dbReference type="Proteomes" id="UP001235720">
    <property type="component" value="Unassembled WGS sequence"/>
</dbReference>
<reference evidence="1 2" key="1">
    <citation type="submission" date="2023-06" db="EMBL/GenBank/DDBJ databases">
        <authorList>
            <person name="Feng G."/>
            <person name="Li J."/>
            <person name="Zhu H."/>
        </authorList>
    </citation>
    <scope>NUCLEOTIDE SEQUENCE [LARGE SCALE GENOMIC DNA]</scope>
    <source>
        <strain evidence="1 2">RHCJP20</strain>
    </source>
</reference>
<comment type="caution">
    <text evidence="1">The sequence shown here is derived from an EMBL/GenBank/DDBJ whole genome shotgun (WGS) entry which is preliminary data.</text>
</comment>
<organism evidence="1 2">
    <name type="scientific">Curtobacterium subtropicum</name>
    <dbReference type="NCBI Taxonomy" id="3055138"/>
    <lineage>
        <taxon>Bacteria</taxon>
        <taxon>Bacillati</taxon>
        <taxon>Actinomycetota</taxon>
        <taxon>Actinomycetes</taxon>
        <taxon>Micrococcales</taxon>
        <taxon>Microbacteriaceae</taxon>
        <taxon>Curtobacterium</taxon>
    </lineage>
</organism>
<evidence type="ECO:0000313" key="2">
    <source>
        <dbReference type="Proteomes" id="UP001235720"/>
    </source>
</evidence>